<comment type="similarity">
    <text evidence="3">Belongs to the ScpA family.</text>
</comment>
<proteinExistence type="inferred from homology"/>
<comment type="subunit">
    <text evidence="3">Component of a cohesin-like complex composed of ScpA, ScpB and the Smc homodimer, in which ScpA and ScpB bind to the head domain of Smc. The presence of the three proteins is required for the association of the complex with DNA.</text>
</comment>
<dbReference type="AlphaFoldDB" id="A0AA43RM59"/>
<comment type="function">
    <text evidence="3">Participates in chromosomal partition during cell division. May act via the formation of a condensin-like complex containing Smc and ScpB that pull DNA away from mid-cell into both cell halves.</text>
</comment>
<dbReference type="HAMAP" id="MF_01805">
    <property type="entry name" value="ScpA"/>
    <property type="match status" value="1"/>
</dbReference>
<gene>
    <name evidence="3" type="primary">scpA</name>
    <name evidence="4" type="ORF">Q4F26_00850</name>
</gene>
<dbReference type="GO" id="GO:0006260">
    <property type="term" value="P:DNA replication"/>
    <property type="evidence" value="ECO:0007669"/>
    <property type="project" value="UniProtKB-UniRule"/>
</dbReference>
<keyword evidence="1 3" id="KW-0159">Chromosome partition</keyword>
<evidence type="ECO:0000256" key="1">
    <source>
        <dbReference type="ARBA" id="ARBA00022829"/>
    </source>
</evidence>
<dbReference type="PANTHER" id="PTHR33969">
    <property type="entry name" value="SEGREGATION AND CONDENSATION PROTEIN A"/>
    <property type="match status" value="1"/>
</dbReference>
<dbReference type="GO" id="GO:0007059">
    <property type="term" value="P:chromosome segregation"/>
    <property type="evidence" value="ECO:0007669"/>
    <property type="project" value="UniProtKB-UniRule"/>
</dbReference>
<dbReference type="GO" id="GO:0051301">
    <property type="term" value="P:cell division"/>
    <property type="evidence" value="ECO:0007669"/>
    <property type="project" value="UniProtKB-KW"/>
</dbReference>
<sequence>MDKMSMSDPLEIKLEHFEGPLDLLLHLIKKLEVDIYDIPIAEVTTQYISSIKEMKNQQLSLAGEFLVMASTLMAIKSEWLIPRIEPEPLEDEEVYDPRQPLTDMLVEYQLYKDIAAQLEFKYEKRQLVYTKEPSDLSHYNEKIPLDSHSLDPVQLHQALLRAYRRYQLMHPRDSVIDAEEITLEDKMADIEFRLKAAEKQSLYFSECIDSFDHSHIVVSFLSLLELIKQQVIQAFQDHPREDILLKYTGGDSHHE</sequence>
<comment type="caution">
    <text evidence="4">The sequence shown here is derived from an EMBL/GenBank/DDBJ whole genome shotgun (WGS) entry which is preliminary data.</text>
</comment>
<evidence type="ECO:0000313" key="4">
    <source>
        <dbReference type="EMBL" id="MDO5456868.1"/>
    </source>
</evidence>
<evidence type="ECO:0000256" key="3">
    <source>
        <dbReference type="HAMAP-Rule" id="MF_01805"/>
    </source>
</evidence>
<dbReference type="Gene3D" id="1.10.10.580">
    <property type="entry name" value="Structural maintenance of chromosome 1. Chain E"/>
    <property type="match status" value="1"/>
</dbReference>
<dbReference type="PANTHER" id="PTHR33969:SF2">
    <property type="entry name" value="SEGREGATION AND CONDENSATION PROTEIN A"/>
    <property type="match status" value="1"/>
</dbReference>
<keyword evidence="5" id="KW-1185">Reference proteome</keyword>
<comment type="subcellular location">
    <subcellularLocation>
        <location evidence="3">Cytoplasm</location>
    </subcellularLocation>
    <text evidence="3">Associated with two foci at the outer edges of the nucleoid region in young cells, and at four foci within both cell halves in older cells.</text>
</comment>
<dbReference type="InterPro" id="IPR023093">
    <property type="entry name" value="ScpA-like_C"/>
</dbReference>
<dbReference type="Gene3D" id="6.10.250.2410">
    <property type="match status" value="1"/>
</dbReference>
<reference evidence="4" key="1">
    <citation type="submission" date="2023-07" db="EMBL/GenBank/DDBJ databases">
        <title>Between Cages and Wild: Unraveling the Impact of Captivity on Animal Microbiomes and Antimicrobial Resistance.</title>
        <authorList>
            <person name="Schmartz G.P."/>
            <person name="Rehner J."/>
            <person name="Schuff M.J."/>
            <person name="Becker S.L."/>
            <person name="Kravczyk M."/>
            <person name="Gurevich A."/>
            <person name="Francke R."/>
            <person name="Mueller R."/>
            <person name="Keller V."/>
            <person name="Keller A."/>
        </authorList>
    </citation>
    <scope>NUCLEOTIDE SEQUENCE</scope>
    <source>
        <strain evidence="4">S39M_St_73</strain>
    </source>
</reference>
<keyword evidence="3" id="KW-0132">Cell division</keyword>
<dbReference type="InterPro" id="IPR003768">
    <property type="entry name" value="ScpA"/>
</dbReference>
<accession>A0AA43RM59</accession>
<protein>
    <recommendedName>
        <fullName evidence="2 3">Segregation and condensation protein A</fullName>
    </recommendedName>
</protein>
<dbReference type="EMBL" id="JAUNQW010000002">
    <property type="protein sequence ID" value="MDO5456868.1"/>
    <property type="molecule type" value="Genomic_DNA"/>
</dbReference>
<evidence type="ECO:0000256" key="2">
    <source>
        <dbReference type="ARBA" id="ARBA00044777"/>
    </source>
</evidence>
<keyword evidence="3" id="KW-0131">Cell cycle</keyword>
<dbReference type="Proteomes" id="UP001171751">
    <property type="component" value="Unassembled WGS sequence"/>
</dbReference>
<keyword evidence="3" id="KW-0963">Cytoplasm</keyword>
<name>A0AA43RM59_9LACT</name>
<dbReference type="Pfam" id="PF02616">
    <property type="entry name" value="SMC_ScpA"/>
    <property type="match status" value="1"/>
</dbReference>
<dbReference type="GO" id="GO:0005737">
    <property type="term" value="C:cytoplasm"/>
    <property type="evidence" value="ECO:0007669"/>
    <property type="project" value="UniProtKB-SubCell"/>
</dbReference>
<organism evidence="4 5">
    <name type="scientific">Atopococcus tabaci</name>
    <dbReference type="NCBI Taxonomy" id="269774"/>
    <lineage>
        <taxon>Bacteria</taxon>
        <taxon>Bacillati</taxon>
        <taxon>Bacillota</taxon>
        <taxon>Bacilli</taxon>
        <taxon>Lactobacillales</taxon>
        <taxon>Carnobacteriaceae</taxon>
        <taxon>Atopococcus</taxon>
    </lineage>
</organism>
<evidence type="ECO:0000313" key="5">
    <source>
        <dbReference type="Proteomes" id="UP001171751"/>
    </source>
</evidence>